<evidence type="ECO:0000313" key="5">
    <source>
        <dbReference type="Proteomes" id="UP001152320"/>
    </source>
</evidence>
<keyword evidence="5" id="KW-1185">Reference proteome</keyword>
<dbReference type="Pfam" id="PF02494">
    <property type="entry name" value="HYR"/>
    <property type="match status" value="3"/>
</dbReference>
<feature type="domain" description="HYR" evidence="3">
    <location>
        <begin position="249"/>
        <end position="333"/>
    </location>
</feature>
<evidence type="ECO:0000313" key="4">
    <source>
        <dbReference type="EMBL" id="KAJ8036020.1"/>
    </source>
</evidence>
<protein>
    <submittedName>
        <fullName evidence="4">Hyalin</fullName>
    </submittedName>
</protein>
<dbReference type="PANTHER" id="PTHR24273:SF32">
    <property type="entry name" value="HYALIN"/>
    <property type="match status" value="1"/>
</dbReference>
<keyword evidence="2" id="KW-0732">Signal</keyword>
<feature type="domain" description="HYR" evidence="3">
    <location>
        <begin position="414"/>
        <end position="499"/>
    </location>
</feature>
<feature type="chain" id="PRO_5040236951" evidence="2">
    <location>
        <begin position="19"/>
        <end position="727"/>
    </location>
</feature>
<dbReference type="Gene3D" id="2.60.40.10">
    <property type="entry name" value="Immunoglobulins"/>
    <property type="match status" value="2"/>
</dbReference>
<feature type="signal peptide" evidence="2">
    <location>
        <begin position="1"/>
        <end position="18"/>
    </location>
</feature>
<dbReference type="InterPro" id="IPR003410">
    <property type="entry name" value="HYR_dom"/>
</dbReference>
<comment type="caution">
    <text evidence="4">The sequence shown here is derived from an EMBL/GenBank/DDBJ whole genome shotgun (WGS) entry which is preliminary data.</text>
</comment>
<gene>
    <name evidence="4" type="ORF">HOLleu_19875</name>
</gene>
<proteinExistence type="predicted"/>
<reference evidence="4" key="1">
    <citation type="submission" date="2021-10" db="EMBL/GenBank/DDBJ databases">
        <title>Tropical sea cucumber genome reveals ecological adaptation and Cuvierian tubules defense mechanism.</title>
        <authorList>
            <person name="Chen T."/>
        </authorList>
    </citation>
    <scope>NUCLEOTIDE SEQUENCE</scope>
    <source>
        <strain evidence="4">Nanhai2018</strain>
        <tissue evidence="4">Muscle</tissue>
    </source>
</reference>
<organism evidence="4 5">
    <name type="scientific">Holothuria leucospilota</name>
    <name type="common">Black long sea cucumber</name>
    <name type="synonym">Mertensiothuria leucospilota</name>
    <dbReference type="NCBI Taxonomy" id="206669"/>
    <lineage>
        <taxon>Eukaryota</taxon>
        <taxon>Metazoa</taxon>
        <taxon>Echinodermata</taxon>
        <taxon>Eleutherozoa</taxon>
        <taxon>Echinozoa</taxon>
        <taxon>Holothuroidea</taxon>
        <taxon>Aspidochirotacea</taxon>
        <taxon>Aspidochirotida</taxon>
        <taxon>Holothuriidae</taxon>
        <taxon>Holothuria</taxon>
    </lineage>
</organism>
<keyword evidence="1" id="KW-0677">Repeat</keyword>
<dbReference type="OrthoDB" id="10645446at2759"/>
<dbReference type="InterPro" id="IPR013783">
    <property type="entry name" value="Ig-like_fold"/>
</dbReference>
<evidence type="ECO:0000256" key="2">
    <source>
        <dbReference type="SAM" id="SignalP"/>
    </source>
</evidence>
<dbReference type="PROSITE" id="PS50825">
    <property type="entry name" value="HYR"/>
    <property type="match status" value="4"/>
</dbReference>
<accession>A0A9Q1C0K4</accession>
<evidence type="ECO:0000259" key="3">
    <source>
        <dbReference type="PROSITE" id="PS50825"/>
    </source>
</evidence>
<feature type="domain" description="HYR" evidence="3">
    <location>
        <begin position="85"/>
        <end position="167"/>
    </location>
</feature>
<dbReference type="PANTHER" id="PTHR24273">
    <property type="entry name" value="FI04643P-RELATED"/>
    <property type="match status" value="1"/>
</dbReference>
<sequence>MIKIIFVALIACVAPAMAVVTCGGDLQWMRCDVFQSTYGNKYQRTCQNQGGDSENPLDCSTGIACVCPQGTYRSEPNSETCESQCDTTPPTANCPGAIEQAAPSDSDRTAVDFVVTCVDDFSKNVQPQCTSQSGDVFSLGAATTVTCTCTDEVPLSSECSFTIKIVDETDPEPDCPVDMTISISDSANEAALEFAASCSDNSGESITASCSRALSGETLSLEDSGEVVTCTCVDSSSNEDSCTFTVTVQDETDPEPDCPVDMTISISDSANEAALEFAASCSDNSGESITASCSRALSGETLSLEDSGEVVTCTCVDSSSNEDSCTFTVTVQDETDPEPDCPVDMTISISDSANEAALEFAASCSDNSGESITASCSRAVSGETLSLEDSGEEVTCTCVDSSNNEDSCTFTVTVQDETPPEPDCPVDMTISISDSANEAALEFAASCSDNSGESITASCSRAVSGETLSLEDSGEVVTCTCVDSSSNEDSCTFTVTVQDETDPEPDCPVDMTISISDSANEAALEFAASCSDNSGESITASCSRAVSGETLSLEDSGEEVTCTCVDSSNNEDSCTFTVTVQDDNNPEISCENPDTVFVVGPDFDNVAVTFSEATCTDNSGSEDLTISCDDADDSYSIGSYDFVCTCRDSSNNTDSCTITAVVDGKPDLQCVDQTEAFTADDDPDNPLQLVSNLILPEVGQYEIQVFATPLDGTPGGDLSCTHTVTVN</sequence>
<evidence type="ECO:0000256" key="1">
    <source>
        <dbReference type="ARBA" id="ARBA00022737"/>
    </source>
</evidence>
<dbReference type="EMBL" id="JAIZAY010000009">
    <property type="protein sequence ID" value="KAJ8036020.1"/>
    <property type="molecule type" value="Genomic_DNA"/>
</dbReference>
<name>A0A9Q1C0K4_HOLLE</name>
<dbReference type="Proteomes" id="UP001152320">
    <property type="component" value="Chromosome 9"/>
</dbReference>
<feature type="domain" description="HYR" evidence="3">
    <location>
        <begin position="581"/>
        <end position="664"/>
    </location>
</feature>
<dbReference type="AlphaFoldDB" id="A0A9Q1C0K4"/>